<feature type="region of interest" description="Disordered" evidence="2">
    <location>
        <begin position="200"/>
        <end position="255"/>
    </location>
</feature>
<dbReference type="GO" id="GO:0008270">
    <property type="term" value="F:zinc ion binding"/>
    <property type="evidence" value="ECO:0007669"/>
    <property type="project" value="InterPro"/>
</dbReference>
<protein>
    <submittedName>
        <fullName evidence="3">Transcription factor Cys6</fullName>
    </submittedName>
</protein>
<dbReference type="InterPro" id="IPR001138">
    <property type="entry name" value="Zn2Cys6_DnaBD"/>
</dbReference>
<dbReference type="OrthoDB" id="4850804at2759"/>
<gene>
    <name evidence="3" type="ORF">HRG_09957</name>
</gene>
<dbReference type="RefSeq" id="XP_044716425.1">
    <property type="nucleotide sequence ID" value="XM_044868428.1"/>
</dbReference>
<evidence type="ECO:0000256" key="1">
    <source>
        <dbReference type="ARBA" id="ARBA00023242"/>
    </source>
</evidence>
<feature type="region of interest" description="Disordered" evidence="2">
    <location>
        <begin position="324"/>
        <end position="366"/>
    </location>
</feature>
<feature type="region of interest" description="Disordered" evidence="2">
    <location>
        <begin position="116"/>
        <end position="181"/>
    </location>
</feature>
<comment type="caution">
    <text evidence="3">The sequence shown here is derived from an EMBL/GenBank/DDBJ whole genome shotgun (WGS) entry which is preliminary data.</text>
</comment>
<feature type="compositionally biased region" description="Low complexity" evidence="2">
    <location>
        <begin position="230"/>
        <end position="239"/>
    </location>
</feature>
<accession>A0A9P8MPW5</accession>
<dbReference type="GO" id="GO:0000981">
    <property type="term" value="F:DNA-binding transcription factor activity, RNA polymerase II-specific"/>
    <property type="evidence" value="ECO:0007669"/>
    <property type="project" value="InterPro"/>
</dbReference>
<dbReference type="EMBL" id="JAIZPD010000014">
    <property type="protein sequence ID" value="KAH0958912.1"/>
    <property type="molecule type" value="Genomic_DNA"/>
</dbReference>
<proteinExistence type="predicted"/>
<dbReference type="SUPFAM" id="SSF57701">
    <property type="entry name" value="Zn2/Cys6 DNA-binding domain"/>
    <property type="match status" value="1"/>
</dbReference>
<sequence>MATPSPRSGLPQGFSVYQPALGAQLQFFPALGTQRLDDLINAHVPGPASIKDKRASVSLDFLGYARTTGQTFKFYPAAPSLAESPLTGSPPALDSASSSFNVSPVTSSWDWSATASVSSRSSTHRRPSAKVASSSTTSPPSRHHTTDFSSLPGMKILTKDGLDVTNSASRGSKTKEQRDHAHLMRIIKACDSCRRKKIRCDPSHKKRGGPPAHMHAAAATGSRPRRKAKSPPQEQLTPPQSQPPPQPSPVGADSSEAMGADALEAFLTSSLDLDFSMSHPETLDPLAAALPDCPWDDFMQFPPMDAAADYDFYLDPNNYFTSQSSISSSSASPFKIPTPQSLQEPGAPPGPDTTTAQGAHAASPQYPFLDPSGFAGDYTDFNLFSPQSSFSEDDRMLSVGSSSHEPGSSQHSQPGFDDWNVEAALPKTAGDSVGGVDEYDGLSLIDSTDRHVLPPGASAASAASLGGQVIICCAPGTVVLTADGYNSHVLDHVPISLSASSSAAAAADSSLYMPLEDTPSDRPASHLSHFIANPELRHPLKMAWLQQPRALRGTTLHLRYTKTLFVRTSRRTTIVMHVRPETE</sequence>
<feature type="region of interest" description="Disordered" evidence="2">
    <location>
        <begin position="392"/>
        <end position="418"/>
    </location>
</feature>
<feature type="compositionally biased region" description="Low complexity" evidence="2">
    <location>
        <begin position="398"/>
        <end position="414"/>
    </location>
</feature>
<dbReference type="Proteomes" id="UP000824596">
    <property type="component" value="Unassembled WGS sequence"/>
</dbReference>
<evidence type="ECO:0000313" key="3">
    <source>
        <dbReference type="EMBL" id="KAH0958912.1"/>
    </source>
</evidence>
<dbReference type="GeneID" id="68359086"/>
<keyword evidence="4" id="KW-1185">Reference proteome</keyword>
<dbReference type="InterPro" id="IPR036864">
    <property type="entry name" value="Zn2-C6_fun-type_DNA-bd_sf"/>
</dbReference>
<reference evidence="3" key="1">
    <citation type="submission" date="2021-09" db="EMBL/GenBank/DDBJ databases">
        <title>A high-quality genome of the endoparasitic fungus Hirsutella rhossiliensis with a comparison of Hirsutella genomes reveals transposable elements contributing to genome size variation.</title>
        <authorList>
            <person name="Lin R."/>
            <person name="Jiao Y."/>
            <person name="Sun X."/>
            <person name="Ling J."/>
            <person name="Xie B."/>
            <person name="Cheng X."/>
        </authorList>
    </citation>
    <scope>NUCLEOTIDE SEQUENCE</scope>
    <source>
        <strain evidence="3">HR02</strain>
    </source>
</reference>
<keyword evidence="1" id="KW-0539">Nucleus</keyword>
<name>A0A9P8MPW5_9HYPO</name>
<dbReference type="AlphaFoldDB" id="A0A9P8MPW5"/>
<evidence type="ECO:0000313" key="4">
    <source>
        <dbReference type="Proteomes" id="UP000824596"/>
    </source>
</evidence>
<organism evidence="3 4">
    <name type="scientific">Hirsutella rhossiliensis</name>
    <dbReference type="NCBI Taxonomy" id="111463"/>
    <lineage>
        <taxon>Eukaryota</taxon>
        <taxon>Fungi</taxon>
        <taxon>Dikarya</taxon>
        <taxon>Ascomycota</taxon>
        <taxon>Pezizomycotina</taxon>
        <taxon>Sordariomycetes</taxon>
        <taxon>Hypocreomycetidae</taxon>
        <taxon>Hypocreales</taxon>
        <taxon>Ophiocordycipitaceae</taxon>
        <taxon>Hirsutella</taxon>
    </lineage>
</organism>
<evidence type="ECO:0000256" key="2">
    <source>
        <dbReference type="SAM" id="MobiDB-lite"/>
    </source>
</evidence>
<feature type="compositionally biased region" description="Low complexity" evidence="2">
    <location>
        <begin position="209"/>
        <end position="219"/>
    </location>
</feature>
<dbReference type="CDD" id="cd00067">
    <property type="entry name" value="GAL4"/>
    <property type="match status" value="1"/>
</dbReference>